<dbReference type="AlphaFoldDB" id="A0AAD6SU44"/>
<evidence type="ECO:0000313" key="2">
    <source>
        <dbReference type="Proteomes" id="UP001218188"/>
    </source>
</evidence>
<reference evidence="1" key="1">
    <citation type="submission" date="2023-03" db="EMBL/GenBank/DDBJ databases">
        <title>Massive genome expansion in bonnet fungi (Mycena s.s.) driven by repeated elements and novel gene families across ecological guilds.</title>
        <authorList>
            <consortium name="Lawrence Berkeley National Laboratory"/>
            <person name="Harder C.B."/>
            <person name="Miyauchi S."/>
            <person name="Viragh M."/>
            <person name="Kuo A."/>
            <person name="Thoen E."/>
            <person name="Andreopoulos B."/>
            <person name="Lu D."/>
            <person name="Skrede I."/>
            <person name="Drula E."/>
            <person name="Henrissat B."/>
            <person name="Morin E."/>
            <person name="Kohler A."/>
            <person name="Barry K."/>
            <person name="LaButti K."/>
            <person name="Morin E."/>
            <person name="Salamov A."/>
            <person name="Lipzen A."/>
            <person name="Mereny Z."/>
            <person name="Hegedus B."/>
            <person name="Baldrian P."/>
            <person name="Stursova M."/>
            <person name="Weitz H."/>
            <person name="Taylor A."/>
            <person name="Grigoriev I.V."/>
            <person name="Nagy L.G."/>
            <person name="Martin F."/>
            <person name="Kauserud H."/>
        </authorList>
    </citation>
    <scope>NUCLEOTIDE SEQUENCE</scope>
    <source>
        <strain evidence="1">CBHHK200</strain>
    </source>
</reference>
<organism evidence="1 2">
    <name type="scientific">Mycena alexandri</name>
    <dbReference type="NCBI Taxonomy" id="1745969"/>
    <lineage>
        <taxon>Eukaryota</taxon>
        <taxon>Fungi</taxon>
        <taxon>Dikarya</taxon>
        <taxon>Basidiomycota</taxon>
        <taxon>Agaricomycotina</taxon>
        <taxon>Agaricomycetes</taxon>
        <taxon>Agaricomycetidae</taxon>
        <taxon>Agaricales</taxon>
        <taxon>Marasmiineae</taxon>
        <taxon>Mycenaceae</taxon>
        <taxon>Mycena</taxon>
    </lineage>
</organism>
<dbReference type="Proteomes" id="UP001218188">
    <property type="component" value="Unassembled WGS sequence"/>
</dbReference>
<evidence type="ECO:0000313" key="1">
    <source>
        <dbReference type="EMBL" id="KAJ7033795.1"/>
    </source>
</evidence>
<evidence type="ECO:0008006" key="3">
    <source>
        <dbReference type="Google" id="ProtNLM"/>
    </source>
</evidence>
<sequence length="203" mass="23519">MHRCWSISEVLKMIFEHLPPDTGFGRKALSRLARTCHRFTEPSLDSLWREQDSFTPLLRCFPAVWEESNDEPQFDFNLDTTVVPEHWARVLFYSNRIKRLLVEPHSAPTLEILQFFNMSVPADFLMPNLQHLLWDPDNDESFPFIRLFLGPNITSLDSNINVRDTSCELSVFALRSYDRQIAGTCASIPSDGSTYRPSRPPRT</sequence>
<proteinExistence type="predicted"/>
<dbReference type="EMBL" id="JARJCM010000062">
    <property type="protein sequence ID" value="KAJ7033795.1"/>
    <property type="molecule type" value="Genomic_DNA"/>
</dbReference>
<keyword evidence="2" id="KW-1185">Reference proteome</keyword>
<accession>A0AAD6SU44</accession>
<gene>
    <name evidence="1" type="ORF">C8F04DRAFT_1039070</name>
</gene>
<protein>
    <recommendedName>
        <fullName evidence="3">F-box domain-containing protein</fullName>
    </recommendedName>
</protein>
<name>A0AAD6SU44_9AGAR</name>
<comment type="caution">
    <text evidence="1">The sequence shown here is derived from an EMBL/GenBank/DDBJ whole genome shotgun (WGS) entry which is preliminary data.</text>
</comment>